<dbReference type="OrthoDB" id="102502at2"/>
<organism evidence="9 10">
    <name type="scientific">Carboxydothermus pertinax</name>
    <dbReference type="NCBI Taxonomy" id="870242"/>
    <lineage>
        <taxon>Bacteria</taxon>
        <taxon>Bacillati</taxon>
        <taxon>Bacillota</taxon>
        <taxon>Clostridia</taxon>
        <taxon>Thermoanaerobacterales</taxon>
        <taxon>Thermoanaerobacteraceae</taxon>
        <taxon>Carboxydothermus</taxon>
    </lineage>
</organism>
<keyword evidence="10" id="KW-1185">Reference proteome</keyword>
<evidence type="ECO:0000256" key="3">
    <source>
        <dbReference type="ARBA" id="ARBA00022475"/>
    </source>
</evidence>
<accession>A0A1L8CTT4</accession>
<evidence type="ECO:0000256" key="5">
    <source>
        <dbReference type="ARBA" id="ARBA00022989"/>
    </source>
</evidence>
<keyword evidence="5 7" id="KW-1133">Transmembrane helix</keyword>
<feature type="transmembrane region" description="Helical" evidence="7">
    <location>
        <begin position="325"/>
        <end position="344"/>
    </location>
</feature>
<dbReference type="FunFam" id="1.20.1720.10:FF:000021">
    <property type="entry name" value="Drug resistance transporter, EmrB/QacA subfamily"/>
    <property type="match status" value="1"/>
</dbReference>
<evidence type="ECO:0000256" key="4">
    <source>
        <dbReference type="ARBA" id="ARBA00022692"/>
    </source>
</evidence>
<dbReference type="InterPro" id="IPR004638">
    <property type="entry name" value="EmrB-like"/>
</dbReference>
<dbReference type="Gene3D" id="1.20.1250.20">
    <property type="entry name" value="MFS general substrate transporter like domains"/>
    <property type="match status" value="1"/>
</dbReference>
<dbReference type="PRINTS" id="PR01036">
    <property type="entry name" value="TCRTETB"/>
</dbReference>
<feature type="transmembrane region" description="Helical" evidence="7">
    <location>
        <begin position="131"/>
        <end position="157"/>
    </location>
</feature>
<feature type="transmembrane region" description="Helical" evidence="7">
    <location>
        <begin position="262"/>
        <end position="284"/>
    </location>
</feature>
<dbReference type="EMBL" id="BDJK01000010">
    <property type="protein sequence ID" value="GAV22239.1"/>
    <property type="molecule type" value="Genomic_DNA"/>
</dbReference>
<dbReference type="PANTHER" id="PTHR42718">
    <property type="entry name" value="MAJOR FACILITATOR SUPERFAMILY MULTIDRUG TRANSPORTER MFSC"/>
    <property type="match status" value="1"/>
</dbReference>
<feature type="transmembrane region" description="Helical" evidence="7">
    <location>
        <begin position="220"/>
        <end position="241"/>
    </location>
</feature>
<evidence type="ECO:0000256" key="7">
    <source>
        <dbReference type="SAM" id="Phobius"/>
    </source>
</evidence>
<keyword evidence="4 7" id="KW-0812">Transmembrane</keyword>
<keyword evidence="6 7" id="KW-0472">Membrane</keyword>
<evidence type="ECO:0000313" key="9">
    <source>
        <dbReference type="EMBL" id="GAV22239.1"/>
    </source>
</evidence>
<feature type="transmembrane region" description="Helical" evidence="7">
    <location>
        <begin position="296"/>
        <end position="313"/>
    </location>
</feature>
<dbReference type="Pfam" id="PF07690">
    <property type="entry name" value="MFS_1"/>
    <property type="match status" value="1"/>
</dbReference>
<dbReference type="STRING" id="870242.cpu_07490"/>
<sequence length="472" mass="51253">MEYRWRVLWVVALGTFMAPLDASVVNIALLSIIQDFKASLATGEWVILIYLLFISTLLLTYGRLGDLYGKKPVYVTGFVVFTIGSLLCGLSPMLNFLIGARVIQALGAGMMMAMAPAIVTEVFPPQERGKALGINGMTVAAALAFGPSAGGFLTHFFGWRSVFFINIPIGLIGSILAYKVIKPATLKEKHSFDFIGALLSFIGLGSLLIVLTFFEKYGFTHPFILGALLTSILAFILFLYTEKHVKEPMVDLALFNNRDFSFSNLSAFLSYVALYQVVFLMPIYLQQLRQFSPEKAGMIMSVHPLLTMIVAPISGSLSDKIGSRILAPLGMIVMALGLFFISQLGPSATIVKMISTLMLIGLGSAIFQSPNNSTIMGSVPKNRLGTASGFLATMRNVGMVMGVAVAGAVFTGRKTYYLNYYLESHYPKELALVQALANAFKEAFFVGALIALASATASLVRSKGQREKLLQK</sequence>
<feature type="transmembrane region" description="Helical" evidence="7">
    <location>
        <begin position="98"/>
        <end position="119"/>
    </location>
</feature>
<dbReference type="PROSITE" id="PS50850">
    <property type="entry name" value="MFS"/>
    <property type="match status" value="1"/>
</dbReference>
<feature type="transmembrane region" description="Helical" evidence="7">
    <location>
        <begin position="350"/>
        <end position="367"/>
    </location>
</feature>
<gene>
    <name evidence="9" type="ORF">cpu_07490</name>
</gene>
<evidence type="ECO:0000259" key="8">
    <source>
        <dbReference type="PROSITE" id="PS50850"/>
    </source>
</evidence>
<dbReference type="PANTHER" id="PTHR42718:SF46">
    <property type="entry name" value="BLR6921 PROTEIN"/>
    <property type="match status" value="1"/>
</dbReference>
<keyword evidence="2" id="KW-0813">Transport</keyword>
<comment type="subcellular location">
    <subcellularLocation>
        <location evidence="1">Cell membrane</location>
        <topology evidence="1">Multi-pass membrane protein</topology>
    </subcellularLocation>
</comment>
<feature type="transmembrane region" description="Helical" evidence="7">
    <location>
        <begin position="443"/>
        <end position="460"/>
    </location>
</feature>
<proteinExistence type="predicted"/>
<evidence type="ECO:0000256" key="2">
    <source>
        <dbReference type="ARBA" id="ARBA00022448"/>
    </source>
</evidence>
<dbReference type="AlphaFoldDB" id="A0A1L8CTT4"/>
<dbReference type="InterPro" id="IPR011701">
    <property type="entry name" value="MFS"/>
</dbReference>
<dbReference type="Gene3D" id="1.20.1720.10">
    <property type="entry name" value="Multidrug resistance protein D"/>
    <property type="match status" value="1"/>
</dbReference>
<protein>
    <submittedName>
        <fullName evidence="9">MFS transporter</fullName>
    </submittedName>
</protein>
<evidence type="ECO:0000256" key="1">
    <source>
        <dbReference type="ARBA" id="ARBA00004651"/>
    </source>
</evidence>
<feature type="transmembrane region" description="Helical" evidence="7">
    <location>
        <begin position="7"/>
        <end position="33"/>
    </location>
</feature>
<dbReference type="SUPFAM" id="SSF103473">
    <property type="entry name" value="MFS general substrate transporter"/>
    <property type="match status" value="1"/>
</dbReference>
<dbReference type="Proteomes" id="UP000187485">
    <property type="component" value="Unassembled WGS sequence"/>
</dbReference>
<keyword evidence="3" id="KW-1003">Cell membrane</keyword>
<dbReference type="GO" id="GO:0005886">
    <property type="term" value="C:plasma membrane"/>
    <property type="evidence" value="ECO:0007669"/>
    <property type="project" value="UniProtKB-SubCell"/>
</dbReference>
<evidence type="ECO:0000313" key="10">
    <source>
        <dbReference type="Proteomes" id="UP000187485"/>
    </source>
</evidence>
<dbReference type="CDD" id="cd17321">
    <property type="entry name" value="MFS_MMR_MDR_like"/>
    <property type="match status" value="1"/>
</dbReference>
<feature type="domain" description="Major facilitator superfamily (MFS) profile" evidence="8">
    <location>
        <begin position="7"/>
        <end position="466"/>
    </location>
</feature>
<feature type="transmembrane region" description="Helical" evidence="7">
    <location>
        <begin position="73"/>
        <end position="92"/>
    </location>
</feature>
<comment type="caution">
    <text evidence="9">The sequence shown here is derived from an EMBL/GenBank/DDBJ whole genome shotgun (WGS) entry which is preliminary data.</text>
</comment>
<feature type="transmembrane region" description="Helical" evidence="7">
    <location>
        <begin position="45"/>
        <end position="61"/>
    </location>
</feature>
<name>A0A1L8CTT4_9THEO</name>
<feature type="transmembrane region" description="Helical" evidence="7">
    <location>
        <begin position="193"/>
        <end position="214"/>
    </location>
</feature>
<dbReference type="RefSeq" id="WP_075858729.1">
    <property type="nucleotide sequence ID" value="NZ_BDJK01000010.1"/>
</dbReference>
<dbReference type="InterPro" id="IPR020846">
    <property type="entry name" value="MFS_dom"/>
</dbReference>
<feature type="transmembrane region" description="Helical" evidence="7">
    <location>
        <begin position="388"/>
        <end position="410"/>
    </location>
</feature>
<reference evidence="10" key="1">
    <citation type="submission" date="2016-12" db="EMBL/GenBank/DDBJ databases">
        <title>Draft Genome Sequences od Carboxydothermus pertinax and islandicus, Hydrogenogenic Carboxydotrophic Bacteria.</title>
        <authorList>
            <person name="Fukuyama Y."/>
            <person name="Ohmae K."/>
            <person name="Yoneda Y."/>
            <person name="Yoshida T."/>
            <person name="Sako Y."/>
        </authorList>
    </citation>
    <scope>NUCLEOTIDE SEQUENCE [LARGE SCALE GENOMIC DNA]</scope>
    <source>
        <strain evidence="10">Ug1</strain>
    </source>
</reference>
<feature type="transmembrane region" description="Helical" evidence="7">
    <location>
        <begin position="163"/>
        <end position="181"/>
    </location>
</feature>
<dbReference type="NCBIfam" id="TIGR00711">
    <property type="entry name" value="efflux_EmrB"/>
    <property type="match status" value="1"/>
</dbReference>
<dbReference type="InterPro" id="IPR036259">
    <property type="entry name" value="MFS_trans_sf"/>
</dbReference>
<evidence type="ECO:0000256" key="6">
    <source>
        <dbReference type="ARBA" id="ARBA00023136"/>
    </source>
</evidence>
<dbReference type="GO" id="GO:0022857">
    <property type="term" value="F:transmembrane transporter activity"/>
    <property type="evidence" value="ECO:0007669"/>
    <property type="project" value="InterPro"/>
</dbReference>